<proteinExistence type="predicted"/>
<sequence>MNQRFHPRMVLLLSVLALAPTALASGGFGMTWGKWSHSAGVDRVGCLNCDPYRGETSCSNVLPVLCINQDGSPVPPGITPDFYNGWARGNIATTLPVSGTSLTSLAVANQLCASAFGAGWRMAEFHDGNGGWNWYAYGNVRSDMRFWVHINDNAGNCWNP</sequence>
<keyword evidence="2" id="KW-0282">Flagellum</keyword>
<gene>
    <name evidence="2" type="ORF">HG543_19330</name>
</gene>
<dbReference type="RefSeq" id="WP_169346279.1">
    <property type="nucleotide sequence ID" value="NZ_JABBJJ010000084.1"/>
</dbReference>
<accession>A0A848LGV9</accession>
<organism evidence="2 3">
    <name type="scientific">Pyxidicoccus fallax</name>
    <dbReference type="NCBI Taxonomy" id="394095"/>
    <lineage>
        <taxon>Bacteria</taxon>
        <taxon>Pseudomonadati</taxon>
        <taxon>Myxococcota</taxon>
        <taxon>Myxococcia</taxon>
        <taxon>Myxococcales</taxon>
        <taxon>Cystobacterineae</taxon>
        <taxon>Myxococcaceae</taxon>
        <taxon>Pyxidicoccus</taxon>
    </lineage>
</organism>
<reference evidence="2 3" key="1">
    <citation type="submission" date="2020-04" db="EMBL/GenBank/DDBJ databases">
        <title>Draft genome of Pyxidicoccus fallax type strain.</title>
        <authorList>
            <person name="Whitworth D.E."/>
        </authorList>
    </citation>
    <scope>NUCLEOTIDE SEQUENCE [LARGE SCALE GENOMIC DNA]</scope>
    <source>
        <strain evidence="2 3">DSM 14698</strain>
    </source>
</reference>
<keyword evidence="3" id="KW-1185">Reference proteome</keyword>
<comment type="caution">
    <text evidence="2">The sequence shown here is derived from an EMBL/GenBank/DDBJ whole genome shotgun (WGS) entry which is preliminary data.</text>
</comment>
<dbReference type="EMBL" id="JABBJJ010000084">
    <property type="protein sequence ID" value="NMO16993.1"/>
    <property type="molecule type" value="Genomic_DNA"/>
</dbReference>
<protein>
    <submittedName>
        <fullName evidence="2">Flagellar hook-length control protein</fullName>
    </submittedName>
</protein>
<feature type="signal peptide" evidence="1">
    <location>
        <begin position="1"/>
        <end position="24"/>
    </location>
</feature>
<evidence type="ECO:0000256" key="1">
    <source>
        <dbReference type="SAM" id="SignalP"/>
    </source>
</evidence>
<dbReference type="Proteomes" id="UP000518300">
    <property type="component" value="Unassembled WGS sequence"/>
</dbReference>
<feature type="chain" id="PRO_5032536224" evidence="1">
    <location>
        <begin position="25"/>
        <end position="160"/>
    </location>
</feature>
<name>A0A848LGV9_9BACT</name>
<keyword evidence="2" id="KW-0969">Cilium</keyword>
<keyword evidence="2" id="KW-0966">Cell projection</keyword>
<keyword evidence="1" id="KW-0732">Signal</keyword>
<evidence type="ECO:0000313" key="2">
    <source>
        <dbReference type="EMBL" id="NMO16993.1"/>
    </source>
</evidence>
<evidence type="ECO:0000313" key="3">
    <source>
        <dbReference type="Proteomes" id="UP000518300"/>
    </source>
</evidence>
<dbReference type="AlphaFoldDB" id="A0A848LGV9"/>